<protein>
    <submittedName>
        <fullName evidence="1">Unannotated protein</fullName>
    </submittedName>
</protein>
<organism evidence="1">
    <name type="scientific">freshwater metagenome</name>
    <dbReference type="NCBI Taxonomy" id="449393"/>
    <lineage>
        <taxon>unclassified sequences</taxon>
        <taxon>metagenomes</taxon>
        <taxon>ecological metagenomes</taxon>
    </lineage>
</organism>
<dbReference type="AntiFam" id="ANF00134">
    <property type="entry name" value="Shadow ORF (opposite odhA)"/>
</dbReference>
<dbReference type="AlphaFoldDB" id="A0A6J7MY36"/>
<accession>A0A6J7MY36</accession>
<dbReference type="EMBL" id="CAFBOM010000089">
    <property type="protein sequence ID" value="CAB4984735.1"/>
    <property type="molecule type" value="Genomic_DNA"/>
</dbReference>
<sequence>MRHSDRDLEDVIVSRGPKDRVEERDERFTPFEGEALLADVLRLEEGLEGLRLVELVQDAQLLLAGGLRVGDLDAVLDPLALVWILNVHVLDADGPRVRITQDAEDLAQLHEGLAAEATGSELAVEVPEGEAVLEDIEVGVHALVVLERIDVGHEVAAHPVGVDDLLNPDRLVEVGLVARRDVARPADRLVRDTERPEDLAVEVVVAEKEPVHASEEFAGLRALDDAVVVRRREGEDLGDGIARDGLGGCALPLGRVVHRPDTDDAALAVHEPGHRVVRADGPGIGERDSGVRVVLDGELAGPCLANEIVVARPEDGEVHRLSALDIRDEQLPGAIGLCKIDRQAEVHVGIEGDRGLSID</sequence>
<evidence type="ECO:0000313" key="1">
    <source>
        <dbReference type="EMBL" id="CAB4984735.1"/>
    </source>
</evidence>
<proteinExistence type="predicted"/>
<reference evidence="1" key="1">
    <citation type="submission" date="2020-05" db="EMBL/GenBank/DDBJ databases">
        <authorList>
            <person name="Chiriac C."/>
            <person name="Salcher M."/>
            <person name="Ghai R."/>
            <person name="Kavagutti S V."/>
        </authorList>
    </citation>
    <scope>NUCLEOTIDE SEQUENCE</scope>
</reference>
<name>A0A6J7MY36_9ZZZZ</name>
<gene>
    <name evidence="1" type="ORF">UFOPK3957_00654</name>
</gene>